<evidence type="ECO:0000313" key="1">
    <source>
        <dbReference type="EMBL" id="AAZ98674.1"/>
    </source>
</evidence>
<dbReference type="Proteomes" id="UP000008291">
    <property type="component" value="Chromosome"/>
</dbReference>
<dbReference type="STRING" id="292415.Tbd_2721"/>
<organism evidence="1 2">
    <name type="scientific">Thiobacillus denitrificans (strain ATCC 25259 / T1)</name>
    <dbReference type="NCBI Taxonomy" id="292415"/>
    <lineage>
        <taxon>Bacteria</taxon>
        <taxon>Pseudomonadati</taxon>
        <taxon>Pseudomonadota</taxon>
        <taxon>Betaproteobacteria</taxon>
        <taxon>Nitrosomonadales</taxon>
        <taxon>Thiobacillaceae</taxon>
        <taxon>Thiobacillus</taxon>
    </lineage>
</organism>
<reference evidence="1 2" key="1">
    <citation type="journal article" date="2006" name="J. Bacteriol.">
        <title>The genome sequence of the obligately chemolithoautotrophic, facultatively anaerobic bacterium Thiobacillus denitrificans.</title>
        <authorList>
            <person name="Beller H.R."/>
            <person name="Chain P.S."/>
            <person name="Letain T.E."/>
            <person name="Chakicherla A."/>
            <person name="Larimer F.W."/>
            <person name="Richardson P.M."/>
            <person name="Coleman M.A."/>
            <person name="Wood A.P."/>
            <person name="Kelly D.P."/>
        </authorList>
    </citation>
    <scope>NUCLEOTIDE SEQUENCE [LARGE SCALE GENOMIC DNA]</scope>
    <source>
        <strain evidence="1 2">ATCC 25259</strain>
    </source>
</reference>
<name>Q3SFD6_THIDA</name>
<dbReference type="KEGG" id="tbd:Tbd_2721"/>
<dbReference type="EMBL" id="CP000116">
    <property type="protein sequence ID" value="AAZ98674.1"/>
    <property type="molecule type" value="Genomic_DNA"/>
</dbReference>
<dbReference type="HOGENOM" id="CLU_2756555_0_0_4"/>
<keyword evidence="2" id="KW-1185">Reference proteome</keyword>
<dbReference type="AlphaFoldDB" id="Q3SFD6"/>
<sequence>MLAGARCRAATLPQGAMCGRSISRHKGARRRRLHGYNARLQVPTRLSAAEDKRETGAWLQAIMPVLPPQR</sequence>
<gene>
    <name evidence="1" type="ordered locus">Tbd_2721</name>
</gene>
<accession>Q3SFD6</accession>
<protein>
    <submittedName>
        <fullName evidence="1">Uncharacterized protein</fullName>
    </submittedName>
</protein>
<proteinExistence type="predicted"/>
<evidence type="ECO:0000313" key="2">
    <source>
        <dbReference type="Proteomes" id="UP000008291"/>
    </source>
</evidence>